<dbReference type="GO" id="GO:0016717">
    <property type="term" value="F:oxidoreductase activity, acting on paired donors, with oxidation of a pair of donors resulting in the reduction of molecular oxygen to two molecules of water"/>
    <property type="evidence" value="ECO:0007669"/>
    <property type="project" value="InterPro"/>
</dbReference>
<reference evidence="12 13" key="1">
    <citation type="submission" date="2015-11" db="EMBL/GenBank/DDBJ databases">
        <title>Genomic analysis of 38 Legionella species identifies large and diverse effector repertoires.</title>
        <authorList>
            <person name="Burstein D."/>
            <person name="Amaro F."/>
            <person name="Zusman T."/>
            <person name="Lifshitz Z."/>
            <person name="Cohen O."/>
            <person name="Gilbert J.A."/>
            <person name="Pupko T."/>
            <person name="Shuman H.A."/>
            <person name="Segal G."/>
        </authorList>
    </citation>
    <scope>NUCLEOTIDE SEQUENCE [LARGE SCALE GENOMIC DNA]</scope>
    <source>
        <strain evidence="12 13">ORW</strain>
    </source>
</reference>
<evidence type="ECO:0000313" key="12">
    <source>
        <dbReference type="EMBL" id="KTC79889.1"/>
    </source>
</evidence>
<gene>
    <name evidence="12" type="ORF">Lche_1909</name>
</gene>
<sequence>MKELHLYRPLARSEKCSSLAIVWIPVLVTISSIASGILFHIHWGTLVLLLICYSCTVLGITVGFHRLLTHHSFKANRWLKIVLTCFGCMAYEGTPFFWIAAHRRHHKYTETEFDPHSPIPEKKKSLYGFYYAHMGWMPFHTLENWRYYIGDLLLDQDLRFINKHYTLIALSGLLIPGVLNGLMYRGWYYFFEGIIVCGFFRVFLQQHVTWSINSICHLWGKKDFDTNDNSKNNWVLALLAYGEGWHNGHHAFPSSAKHGLKKWQFDISYVVIYLLSLMGLINGIKLPTEEQIKQKSL</sequence>
<dbReference type="EMBL" id="LNXW01000013">
    <property type="protein sequence ID" value="KTC79889.1"/>
    <property type="molecule type" value="Genomic_DNA"/>
</dbReference>
<keyword evidence="5 10" id="KW-1133">Transmembrane helix</keyword>
<keyword evidence="8" id="KW-0443">Lipid metabolism</keyword>
<dbReference type="GO" id="GO:0016020">
    <property type="term" value="C:membrane"/>
    <property type="evidence" value="ECO:0007669"/>
    <property type="project" value="UniProtKB-SubCell"/>
</dbReference>
<dbReference type="PRINTS" id="PR00075">
    <property type="entry name" value="FACDDSATRASE"/>
</dbReference>
<feature type="transmembrane region" description="Helical" evidence="10">
    <location>
        <begin position="20"/>
        <end position="41"/>
    </location>
</feature>
<evidence type="ECO:0000256" key="6">
    <source>
        <dbReference type="ARBA" id="ARBA00023002"/>
    </source>
</evidence>
<keyword evidence="7" id="KW-0408">Iron</keyword>
<evidence type="ECO:0000256" key="10">
    <source>
        <dbReference type="SAM" id="Phobius"/>
    </source>
</evidence>
<evidence type="ECO:0000256" key="4">
    <source>
        <dbReference type="ARBA" id="ARBA00022832"/>
    </source>
</evidence>
<evidence type="ECO:0000256" key="8">
    <source>
        <dbReference type="ARBA" id="ARBA00023098"/>
    </source>
</evidence>
<keyword evidence="4" id="KW-0276">Fatty acid metabolism</keyword>
<dbReference type="InterPro" id="IPR005804">
    <property type="entry name" value="FA_desaturase_dom"/>
</dbReference>
<accession>A0A0W0S9U7</accession>
<dbReference type="Proteomes" id="UP000054921">
    <property type="component" value="Unassembled WGS sequence"/>
</dbReference>
<dbReference type="PATRIC" id="fig|28084.5.peg.2071"/>
<proteinExistence type="inferred from homology"/>
<evidence type="ECO:0000259" key="11">
    <source>
        <dbReference type="Pfam" id="PF00487"/>
    </source>
</evidence>
<dbReference type="GO" id="GO:0006631">
    <property type="term" value="P:fatty acid metabolic process"/>
    <property type="evidence" value="ECO:0007669"/>
    <property type="project" value="UniProtKB-KW"/>
</dbReference>
<evidence type="ECO:0000256" key="3">
    <source>
        <dbReference type="ARBA" id="ARBA00022692"/>
    </source>
</evidence>
<keyword evidence="9 10" id="KW-0472">Membrane</keyword>
<feature type="transmembrane region" description="Helical" evidence="10">
    <location>
        <begin position="160"/>
        <end position="179"/>
    </location>
</feature>
<dbReference type="InterPro" id="IPR015876">
    <property type="entry name" value="Acyl-CoA_DS"/>
</dbReference>
<organism evidence="12 13">
    <name type="scientific">Legionella cherrii</name>
    <dbReference type="NCBI Taxonomy" id="28084"/>
    <lineage>
        <taxon>Bacteria</taxon>
        <taxon>Pseudomonadati</taxon>
        <taxon>Pseudomonadota</taxon>
        <taxon>Gammaproteobacteria</taxon>
        <taxon>Legionellales</taxon>
        <taxon>Legionellaceae</taxon>
        <taxon>Legionella</taxon>
    </lineage>
</organism>
<feature type="transmembrane region" description="Helical" evidence="10">
    <location>
        <begin position="47"/>
        <end position="69"/>
    </location>
</feature>
<evidence type="ECO:0000313" key="13">
    <source>
        <dbReference type="Proteomes" id="UP000054921"/>
    </source>
</evidence>
<evidence type="ECO:0000256" key="5">
    <source>
        <dbReference type="ARBA" id="ARBA00022989"/>
    </source>
</evidence>
<dbReference type="AlphaFoldDB" id="A0A0W0S9U7"/>
<dbReference type="Pfam" id="PF00487">
    <property type="entry name" value="FA_desaturase"/>
    <property type="match status" value="1"/>
</dbReference>
<dbReference type="STRING" id="28084.Lche_1909"/>
<evidence type="ECO:0000256" key="7">
    <source>
        <dbReference type="ARBA" id="ARBA00023004"/>
    </source>
</evidence>
<evidence type="ECO:0000256" key="1">
    <source>
        <dbReference type="ARBA" id="ARBA00004141"/>
    </source>
</evidence>
<keyword evidence="3 10" id="KW-0812">Transmembrane</keyword>
<comment type="similarity">
    <text evidence="2">Belongs to the fatty acid desaturase type 2 family.</text>
</comment>
<name>A0A0W0S9U7_9GAMM</name>
<dbReference type="RefSeq" id="WP_058387784.1">
    <property type="nucleotide sequence ID" value="NZ_LNXW01000013.1"/>
</dbReference>
<dbReference type="CDD" id="cd03505">
    <property type="entry name" value="Delta9-FADS-like"/>
    <property type="match status" value="1"/>
</dbReference>
<evidence type="ECO:0000256" key="9">
    <source>
        <dbReference type="ARBA" id="ARBA00023136"/>
    </source>
</evidence>
<comment type="caution">
    <text evidence="12">The sequence shown here is derived from an EMBL/GenBank/DDBJ whole genome shotgun (WGS) entry which is preliminary data.</text>
</comment>
<evidence type="ECO:0000256" key="2">
    <source>
        <dbReference type="ARBA" id="ARBA00008749"/>
    </source>
</evidence>
<feature type="transmembrane region" description="Helical" evidence="10">
    <location>
        <begin position="81"/>
        <end position="101"/>
    </location>
</feature>
<feature type="transmembrane region" description="Helical" evidence="10">
    <location>
        <begin position="267"/>
        <end position="286"/>
    </location>
</feature>
<keyword evidence="6" id="KW-0560">Oxidoreductase</keyword>
<comment type="subcellular location">
    <subcellularLocation>
        <location evidence="1">Membrane</location>
        <topology evidence="1">Multi-pass membrane protein</topology>
    </subcellularLocation>
</comment>
<protein>
    <submittedName>
        <fullName evidence="12">Fatty acid desaturase</fullName>
    </submittedName>
</protein>
<dbReference type="PANTHER" id="PTHR11351">
    <property type="entry name" value="ACYL-COA DESATURASE"/>
    <property type="match status" value="1"/>
</dbReference>
<feature type="domain" description="Fatty acid desaturase" evidence="11">
    <location>
        <begin position="43"/>
        <end position="258"/>
    </location>
</feature>